<organism evidence="2 3">
    <name type="scientific">Pseudoxanthomonas dokdonensis</name>
    <dbReference type="NCBI Taxonomy" id="344882"/>
    <lineage>
        <taxon>Bacteria</taxon>
        <taxon>Pseudomonadati</taxon>
        <taxon>Pseudomonadota</taxon>
        <taxon>Gammaproteobacteria</taxon>
        <taxon>Lysobacterales</taxon>
        <taxon>Lysobacteraceae</taxon>
        <taxon>Pseudoxanthomonas</taxon>
    </lineage>
</organism>
<dbReference type="PATRIC" id="fig|344882.3.peg.2171"/>
<dbReference type="Proteomes" id="UP000052052">
    <property type="component" value="Unassembled WGS sequence"/>
</dbReference>
<keyword evidence="3" id="KW-1185">Reference proteome</keyword>
<accession>A0A0R0CY24</accession>
<reference evidence="2 3" key="1">
    <citation type="submission" date="2015-05" db="EMBL/GenBank/DDBJ databases">
        <title>Genome sequencing and analysis of members of genus Stenotrophomonas.</title>
        <authorList>
            <person name="Patil P.P."/>
            <person name="Midha S."/>
            <person name="Patil P.B."/>
        </authorList>
    </citation>
    <scope>NUCLEOTIDE SEQUENCE [LARGE SCALE GENOMIC DNA]</scope>
    <source>
        <strain evidence="2 3">DSM 21858</strain>
    </source>
</reference>
<comment type="caution">
    <text evidence="2">The sequence shown here is derived from an EMBL/GenBank/DDBJ whole genome shotgun (WGS) entry which is preliminary data.</text>
</comment>
<dbReference type="InterPro" id="IPR049732">
    <property type="entry name" value="Smlt3025-like"/>
</dbReference>
<dbReference type="RefSeq" id="WP_057657356.1">
    <property type="nucleotide sequence ID" value="NZ_LDJL01000004.1"/>
</dbReference>
<evidence type="ECO:0000313" key="2">
    <source>
        <dbReference type="EMBL" id="KRG71031.1"/>
    </source>
</evidence>
<evidence type="ECO:0000313" key="3">
    <source>
        <dbReference type="Proteomes" id="UP000052052"/>
    </source>
</evidence>
<name>A0A0R0CY24_9GAMM</name>
<sequence>MLVLAALATIPGCAPAKSPEQRLQEELVYMEYAQEPLIINRDEDGYAYTNAPQETWLGPHRFMIPANYFSSQIGPDFQGGVTMELEWPALKPLPPGRRRVMSMPEFYALVQAGLTYVDKLPWYESMEAGVSPPDDDPISRQNPARQISHRTRDEEDAYGLQRWIVSEADRRRYLELIKDQQPRRYGLPARQDTPDWYLRRDAQGHLTTHIVCDNRGLPDGVKIEGERVDDDPAYSRSTSCTHYFAIPKYRTLVTVDYTRVLLKDWQRIEDTIRANLDRYYVGEGEGWKHWSQR</sequence>
<proteinExistence type="predicted"/>
<dbReference type="AlphaFoldDB" id="A0A0R0CY24"/>
<gene>
    <name evidence="2" type="ORF">ABB29_04200</name>
</gene>
<evidence type="ECO:0000256" key="1">
    <source>
        <dbReference type="SAM" id="MobiDB-lite"/>
    </source>
</evidence>
<protein>
    <submittedName>
        <fullName evidence="2">Uncharacterized protein</fullName>
    </submittedName>
</protein>
<dbReference type="EMBL" id="LDJL01000004">
    <property type="protein sequence ID" value="KRG71031.1"/>
    <property type="molecule type" value="Genomic_DNA"/>
</dbReference>
<dbReference type="CDD" id="cd20897">
    <property type="entry name" value="Smlt3025-like"/>
    <property type="match status" value="1"/>
</dbReference>
<feature type="region of interest" description="Disordered" evidence="1">
    <location>
        <begin position="129"/>
        <end position="152"/>
    </location>
</feature>
<dbReference type="OrthoDB" id="6822162at2"/>